<dbReference type="InterPro" id="IPR011856">
    <property type="entry name" value="tRNA_endonuc-like_dom_sf"/>
</dbReference>
<keyword evidence="1" id="KW-0614">Plasmid</keyword>
<proteinExistence type="predicted"/>
<dbReference type="Gene3D" id="3.40.1350.10">
    <property type="match status" value="1"/>
</dbReference>
<gene>
    <name evidence="1" type="ORF">T7987_19210</name>
</gene>
<geneLocation type="plasmid" evidence="1 2">
    <name>unnamed05</name>
</geneLocation>
<dbReference type="RefSeq" id="WP_322330105.1">
    <property type="nucleotide sequence ID" value="NZ_CP139730.1"/>
</dbReference>
<dbReference type="Proteomes" id="UP001326567">
    <property type="component" value="Plasmid unnamed05"/>
</dbReference>
<evidence type="ECO:0008006" key="3">
    <source>
        <dbReference type="Google" id="ProtNLM"/>
    </source>
</evidence>
<evidence type="ECO:0000313" key="1">
    <source>
        <dbReference type="EMBL" id="WPZ23951.1"/>
    </source>
</evidence>
<evidence type="ECO:0000313" key="2">
    <source>
        <dbReference type="Proteomes" id="UP001326567"/>
    </source>
</evidence>
<organism evidence="1 2">
    <name type="scientific">Sulfitobacter faviae</name>
    <dbReference type="NCBI Taxonomy" id="1775881"/>
    <lineage>
        <taxon>Bacteria</taxon>
        <taxon>Pseudomonadati</taxon>
        <taxon>Pseudomonadota</taxon>
        <taxon>Alphaproteobacteria</taxon>
        <taxon>Rhodobacterales</taxon>
        <taxon>Roseobacteraceae</taxon>
        <taxon>Sulfitobacter</taxon>
    </lineage>
</organism>
<reference evidence="1 2" key="1">
    <citation type="submission" date="2023-11" db="EMBL/GenBank/DDBJ databases">
        <title>From the Deep-Sea to the Surface: Bacterial Genomes Isolated from the Moytirra Hydrothermal Vent Plume.</title>
        <authorList>
            <person name="Major S.R."/>
        </authorList>
    </citation>
    <scope>NUCLEOTIDE SEQUENCE [LARGE SCALE GENOMIC DNA]</scope>
    <source>
        <strain evidence="1 2">OXR-9</strain>
        <plasmid evidence="1 2">unnamed05</plasmid>
    </source>
</reference>
<protein>
    <recommendedName>
        <fullName evidence="3">PD(D/E)XK endonuclease domain-containing protein</fullName>
    </recommendedName>
</protein>
<keyword evidence="2" id="KW-1185">Reference proteome</keyword>
<accession>A0ABZ0V7Q7</accession>
<sequence length="185" mass="20877">MTYQPPLVGLEDMFRLQLPAQNKELLQFPQIDAETLRRNGKLFGKAGELVVESVLLRLGLESVSLPEHLPFDYAVLHERGIIRVQVKTASRPRDGSFHFSISKGYHRSPGGVREYSRKDFDLLALVGLSEDVVKFTADRRRSQVIGMDEIEDLRRRPGASLERALADVGVDQRPPSPSSIMPFCY</sequence>
<dbReference type="EMBL" id="CP139730">
    <property type="protein sequence ID" value="WPZ23951.1"/>
    <property type="molecule type" value="Genomic_DNA"/>
</dbReference>
<name>A0ABZ0V7Q7_9RHOB</name>